<proteinExistence type="predicted"/>
<evidence type="ECO:0000313" key="4">
    <source>
        <dbReference type="Proteomes" id="UP001209535"/>
    </source>
</evidence>
<dbReference type="Proteomes" id="UP001209535">
    <property type="component" value="Unassembled WGS sequence"/>
</dbReference>
<evidence type="ECO:0000313" key="3">
    <source>
        <dbReference type="EMBL" id="MCU9850071.1"/>
    </source>
</evidence>
<dbReference type="InterPro" id="IPR040190">
    <property type="entry name" value="MURQ/GCKR"/>
</dbReference>
<dbReference type="NCBIfam" id="NF003915">
    <property type="entry name" value="PRK05441.1"/>
    <property type="match status" value="1"/>
</dbReference>
<dbReference type="RefSeq" id="WP_263339624.1">
    <property type="nucleotide sequence ID" value="NZ_JAOVQO010000021.1"/>
</dbReference>
<dbReference type="PANTHER" id="PTHR10088:SF4">
    <property type="entry name" value="GLUCOKINASE REGULATORY PROTEIN"/>
    <property type="match status" value="1"/>
</dbReference>
<dbReference type="PANTHER" id="PTHR10088">
    <property type="entry name" value="GLUCOKINASE REGULATORY PROTEIN"/>
    <property type="match status" value="1"/>
</dbReference>
<evidence type="ECO:0000259" key="2">
    <source>
        <dbReference type="PROSITE" id="PS51464"/>
    </source>
</evidence>
<gene>
    <name evidence="3" type="ORF">OEZ60_18900</name>
</gene>
<dbReference type="Gene3D" id="3.40.50.10490">
    <property type="entry name" value="Glucose-6-phosphate isomerase like protein, domain 1"/>
    <property type="match status" value="1"/>
</dbReference>
<comment type="caution">
    <text evidence="3">The sequence shown here is derived from an EMBL/GenBank/DDBJ whole genome shotgun (WGS) entry which is preliminary data.</text>
</comment>
<keyword evidence="4" id="KW-1185">Reference proteome</keyword>
<name>A0ABT2X805_9RHOB</name>
<organism evidence="3 4">
    <name type="scientific">Albidovulum salinarum</name>
    <dbReference type="NCBI Taxonomy" id="2984153"/>
    <lineage>
        <taxon>Bacteria</taxon>
        <taxon>Pseudomonadati</taxon>
        <taxon>Pseudomonadota</taxon>
        <taxon>Alphaproteobacteria</taxon>
        <taxon>Rhodobacterales</taxon>
        <taxon>Paracoccaceae</taxon>
        <taxon>Albidovulum</taxon>
    </lineage>
</organism>
<protein>
    <submittedName>
        <fullName evidence="3">N-acetylmuramic acid 6-phosphate etherase</fullName>
        <ecNumber evidence="3">4.2.1.126</ecNumber>
    </submittedName>
</protein>
<reference evidence="3 4" key="1">
    <citation type="submission" date="2022-10" db="EMBL/GenBank/DDBJ databases">
        <title>Defluviimonas sp. nov., isolated from ocean surface sediments.</title>
        <authorList>
            <person name="He W."/>
            <person name="Wang L."/>
            <person name="Zhang D.-F."/>
        </authorList>
    </citation>
    <scope>NUCLEOTIDE SEQUENCE [LARGE SCALE GENOMIC DNA]</scope>
    <source>
        <strain evidence="3 4">WL0024</strain>
    </source>
</reference>
<dbReference type="InterPro" id="IPR001347">
    <property type="entry name" value="SIS_dom"/>
</dbReference>
<dbReference type="GO" id="GO:0016829">
    <property type="term" value="F:lyase activity"/>
    <property type="evidence" value="ECO:0007669"/>
    <property type="project" value="UniProtKB-KW"/>
</dbReference>
<accession>A0ABT2X805</accession>
<dbReference type="SUPFAM" id="SSF53697">
    <property type="entry name" value="SIS domain"/>
    <property type="match status" value="1"/>
</dbReference>
<dbReference type="EC" id="4.2.1.126" evidence="3"/>
<keyword evidence="3" id="KW-0456">Lyase</keyword>
<evidence type="ECO:0000256" key="1">
    <source>
        <dbReference type="ARBA" id="ARBA00023277"/>
    </source>
</evidence>
<dbReference type="EMBL" id="JAOVQO010000021">
    <property type="protein sequence ID" value="MCU9850071.1"/>
    <property type="molecule type" value="Genomic_DNA"/>
</dbReference>
<dbReference type="PROSITE" id="PS51464">
    <property type="entry name" value="SIS"/>
    <property type="match status" value="1"/>
</dbReference>
<dbReference type="Pfam" id="PF13580">
    <property type="entry name" value="SIS_2"/>
    <property type="match status" value="1"/>
</dbReference>
<dbReference type="InterPro" id="IPR046348">
    <property type="entry name" value="SIS_dom_sf"/>
</dbReference>
<sequence length="298" mass="29849">MPPGESQDKAARPIDALPRADALSAMLTSHAAAVAAVAPARPAIDAAAGHLAEALARGRAVFYVAAGSSGLMALADACELPGTFGVDPRQIRICMAGGVPADGIMPGATEDDDGEATAAVRGMAPGDVAIVVSASGTTPFAVAFAEAAVAQGNTVIGIANVSAARLLELADLAIAIPTPAEVIEGSTRLSAGTAQKVALNMMSTQAGILMGHVHDGMMVNLVADNIKLRKRAARIVARIAAVPEEAAVRALEVSRYDAKLAVLIALGVGEGDARNRLAGAGGRLRDCLATAPGDPSTN</sequence>
<keyword evidence="1" id="KW-0119">Carbohydrate metabolism</keyword>
<dbReference type="Gene3D" id="1.10.8.1080">
    <property type="match status" value="1"/>
</dbReference>
<feature type="domain" description="SIS" evidence="2">
    <location>
        <begin position="51"/>
        <end position="212"/>
    </location>
</feature>